<comment type="caution">
    <text evidence="3">The sequence shown here is derived from an EMBL/GenBank/DDBJ whole genome shotgun (WGS) entry which is preliminary data.</text>
</comment>
<dbReference type="OrthoDB" id="689613at2759"/>
<evidence type="ECO:0000313" key="3">
    <source>
        <dbReference type="EMBL" id="KAD3069227.1"/>
    </source>
</evidence>
<dbReference type="PANTHER" id="PTHR34961:SF1">
    <property type="entry name" value="ROOT MERISTEM GROWTH FACTOR 10"/>
    <property type="match status" value="1"/>
</dbReference>
<keyword evidence="4" id="KW-1185">Reference proteome</keyword>
<proteinExistence type="predicted"/>
<reference evidence="3 4" key="1">
    <citation type="submission" date="2019-05" db="EMBL/GenBank/DDBJ databases">
        <title>Mikania micrantha, genome provides insights into the molecular mechanism of rapid growth.</title>
        <authorList>
            <person name="Liu B."/>
        </authorList>
    </citation>
    <scope>NUCLEOTIDE SEQUENCE [LARGE SCALE GENOMIC DNA]</scope>
    <source>
        <strain evidence="3">NLD-2019</strain>
        <tissue evidence="3">Leaf</tissue>
    </source>
</reference>
<evidence type="ECO:0000256" key="1">
    <source>
        <dbReference type="SAM" id="MobiDB-lite"/>
    </source>
</evidence>
<dbReference type="InterPro" id="IPR053313">
    <property type="entry name" value="RGF"/>
</dbReference>
<feature type="compositionally biased region" description="Polar residues" evidence="1">
    <location>
        <begin position="130"/>
        <end position="140"/>
    </location>
</feature>
<keyword evidence="2" id="KW-0732">Signal</keyword>
<dbReference type="Proteomes" id="UP000326396">
    <property type="component" value="Linkage Group LG7"/>
</dbReference>
<protein>
    <submittedName>
        <fullName evidence="3">Uncharacterized protein</fullName>
    </submittedName>
</protein>
<feature type="region of interest" description="Disordered" evidence="1">
    <location>
        <begin position="130"/>
        <end position="156"/>
    </location>
</feature>
<feature type="chain" id="PRO_5024465348" evidence="2">
    <location>
        <begin position="26"/>
        <end position="156"/>
    </location>
</feature>
<feature type="signal peptide" evidence="2">
    <location>
        <begin position="1"/>
        <end position="25"/>
    </location>
</feature>
<dbReference type="EMBL" id="SZYD01000017">
    <property type="protein sequence ID" value="KAD3069227.1"/>
    <property type="molecule type" value="Genomic_DNA"/>
</dbReference>
<evidence type="ECO:0000256" key="2">
    <source>
        <dbReference type="SAM" id="SignalP"/>
    </source>
</evidence>
<evidence type="ECO:0000313" key="4">
    <source>
        <dbReference type="Proteomes" id="UP000326396"/>
    </source>
</evidence>
<sequence>MMSRMLLSPSCVFVFLLYLSHEINGRHLSTIDDHSMDDKAKLLSHSTIKLGFGNDQLTIHDDLNLKSFTAKVNDQTNNFGSEHYKQTDSCGSKNKKDMIKDLKLKKFKEIVRHHHCHHHRPKSIIFQVPSKNKQVHQQPGFNLDYSPPKTHPPSHN</sequence>
<accession>A0A5N6M5U3</accession>
<name>A0A5N6M5U3_9ASTR</name>
<dbReference type="PANTHER" id="PTHR34961">
    <property type="entry name" value="TRANSMEMBRANE PROTEIN"/>
    <property type="match status" value="1"/>
</dbReference>
<organism evidence="3 4">
    <name type="scientific">Mikania micrantha</name>
    <name type="common">bitter vine</name>
    <dbReference type="NCBI Taxonomy" id="192012"/>
    <lineage>
        <taxon>Eukaryota</taxon>
        <taxon>Viridiplantae</taxon>
        <taxon>Streptophyta</taxon>
        <taxon>Embryophyta</taxon>
        <taxon>Tracheophyta</taxon>
        <taxon>Spermatophyta</taxon>
        <taxon>Magnoliopsida</taxon>
        <taxon>eudicotyledons</taxon>
        <taxon>Gunneridae</taxon>
        <taxon>Pentapetalae</taxon>
        <taxon>asterids</taxon>
        <taxon>campanulids</taxon>
        <taxon>Asterales</taxon>
        <taxon>Asteraceae</taxon>
        <taxon>Asteroideae</taxon>
        <taxon>Heliantheae alliance</taxon>
        <taxon>Eupatorieae</taxon>
        <taxon>Mikania</taxon>
    </lineage>
</organism>
<dbReference type="AlphaFoldDB" id="A0A5N6M5U3"/>
<gene>
    <name evidence="3" type="ORF">E3N88_37107</name>
</gene>